<dbReference type="Proteomes" id="UP000199696">
    <property type="component" value="Unassembled WGS sequence"/>
</dbReference>
<proteinExistence type="predicted"/>
<reference evidence="2" key="1">
    <citation type="submission" date="2016-06" db="EMBL/GenBank/DDBJ databases">
        <authorList>
            <person name="Varghese N."/>
            <person name="Submissions Spin"/>
        </authorList>
    </citation>
    <scope>NUCLEOTIDE SEQUENCE [LARGE SCALE GENOMIC DNA]</scope>
    <source>
        <strain evidence="2">DSM 44814</strain>
    </source>
</reference>
<keyword evidence="2" id="KW-1185">Reference proteome</keyword>
<name>A0A1C6V010_9ACTN</name>
<dbReference type="PANTHER" id="PTHR43422">
    <property type="entry name" value="THIAMINE THIAZOLE SYNTHASE"/>
    <property type="match status" value="1"/>
</dbReference>
<dbReference type="STRING" id="227316.GA0070604_4113"/>
<dbReference type="PANTHER" id="PTHR43422:SF3">
    <property type="entry name" value="THIAMINE THIAZOLE SYNTHASE"/>
    <property type="match status" value="1"/>
</dbReference>
<dbReference type="SUPFAM" id="SSF51905">
    <property type="entry name" value="FAD/NAD(P)-binding domain"/>
    <property type="match status" value="1"/>
</dbReference>
<sequence length="459" mass="49769">MTDRSHVDYLSKGRRPLMETALVLGGSVAGMIAARVLADHADQVWIVEPDLLEDAPVIRRGAPHGSQAHNLLGRGRTVIDRLLPGVVRQMVREGGQLINSGPGGAQWFLNGRAKVPVRGGSVVSVSRPFLEWHIRRRVLALPNVALVKGTAVGLTATADRVDGALVRPPGVTDAQRHGAELVVDATGRSSRLADWLGRLGYPAPDKRRMALDLGYATCLFHREPGQRLAGHVAVYSVYTPSKALTGPSSMTPVEGNRWLTLVSGYGDRRPGRDLGGFLARCRSNPATPLQLLPDACEPASEVYVHRFPDSVRREFDRLDRFPAGLVVIGDAVASFNPTYGQGISVAAMQAVALAEWLAEPGAVDGPAHAYFRRVRAVVDDAWGFSAAQDCYLPHVTAPRPFGWRLRRGLAEAVQNATVTDEVVHRAFLEVVNLTAGPGRLRRPDILWRTGAAGLRRRRS</sequence>
<protein>
    <submittedName>
        <fullName evidence="1">2-polyprenyl-6-methoxyphenol hydroxylase</fullName>
    </submittedName>
</protein>
<dbReference type="Gene3D" id="3.50.50.60">
    <property type="entry name" value="FAD/NAD(P)-binding domain"/>
    <property type="match status" value="1"/>
</dbReference>
<gene>
    <name evidence="1" type="ORF">GA0070604_4113</name>
</gene>
<dbReference type="InterPro" id="IPR036188">
    <property type="entry name" value="FAD/NAD-bd_sf"/>
</dbReference>
<evidence type="ECO:0000313" key="2">
    <source>
        <dbReference type="Proteomes" id="UP000199696"/>
    </source>
</evidence>
<dbReference type="EMBL" id="FMHY01000002">
    <property type="protein sequence ID" value="SCL59665.1"/>
    <property type="molecule type" value="Genomic_DNA"/>
</dbReference>
<evidence type="ECO:0000313" key="1">
    <source>
        <dbReference type="EMBL" id="SCL59665.1"/>
    </source>
</evidence>
<dbReference type="AlphaFoldDB" id="A0A1C6V010"/>
<organism evidence="1 2">
    <name type="scientific">Micromonospora eburnea</name>
    <dbReference type="NCBI Taxonomy" id="227316"/>
    <lineage>
        <taxon>Bacteria</taxon>
        <taxon>Bacillati</taxon>
        <taxon>Actinomycetota</taxon>
        <taxon>Actinomycetes</taxon>
        <taxon>Micromonosporales</taxon>
        <taxon>Micromonosporaceae</taxon>
        <taxon>Micromonospora</taxon>
    </lineage>
</organism>
<accession>A0A1C6V010</accession>